<organism evidence="4 5">
    <name type="scientific">Effrenium voratum</name>
    <dbReference type="NCBI Taxonomy" id="2562239"/>
    <lineage>
        <taxon>Eukaryota</taxon>
        <taxon>Sar</taxon>
        <taxon>Alveolata</taxon>
        <taxon>Dinophyceae</taxon>
        <taxon>Suessiales</taxon>
        <taxon>Symbiodiniaceae</taxon>
        <taxon>Effrenium</taxon>
    </lineage>
</organism>
<evidence type="ECO:0000259" key="3">
    <source>
        <dbReference type="Pfam" id="PF04664"/>
    </source>
</evidence>
<dbReference type="GO" id="GO:0016020">
    <property type="term" value="C:membrane"/>
    <property type="evidence" value="ECO:0007669"/>
    <property type="project" value="InterPro"/>
</dbReference>
<evidence type="ECO:0000256" key="1">
    <source>
        <dbReference type="ARBA" id="ARBA00010365"/>
    </source>
</evidence>
<protein>
    <recommendedName>
        <fullName evidence="3">Opioid growth factor receptor (OGFr) conserved domain-containing protein</fullName>
    </recommendedName>
</protein>
<keyword evidence="5" id="KW-1185">Reference proteome</keyword>
<dbReference type="EMBL" id="CAUJNA010003661">
    <property type="protein sequence ID" value="CAJ1407179.1"/>
    <property type="molecule type" value="Genomic_DNA"/>
</dbReference>
<evidence type="ECO:0000256" key="2">
    <source>
        <dbReference type="SAM" id="MobiDB-lite"/>
    </source>
</evidence>
<dbReference type="GO" id="GO:0140625">
    <property type="term" value="F:opioid growth factor receptor activity"/>
    <property type="evidence" value="ECO:0007669"/>
    <property type="project" value="InterPro"/>
</dbReference>
<comment type="caution">
    <text evidence="4">The sequence shown here is derived from an EMBL/GenBank/DDBJ whole genome shotgun (WGS) entry which is preliminary data.</text>
</comment>
<comment type="similarity">
    <text evidence="1">Belongs to the opioid growth factor receptor family.</text>
</comment>
<name>A0AA36NHQ0_9DINO</name>
<dbReference type="PANTHER" id="PTHR14015:SF2">
    <property type="entry name" value="OPIOID GROWTH FACTOR RECEPTOR (OGFR) CONSERVED DOMAIN-CONTAINING PROTEIN"/>
    <property type="match status" value="1"/>
</dbReference>
<sequence>MSSPRHVAREDNSPGGSSIVFADLDEEVPPVLGEQTTLQPSVHSEAREERMRVTSCSEDMGTASRFSTISHCNTDPELQQMGRAMTIKVALCASITIGEEDSEAEDDKEVRLPGRPASGMNSPDISPCSALRSPVSPSKHSEGGSSGFHMPAMKSVRSLGSRRSVGSRRQPGRSCGDLPAMTPRHTAKSAKNFRRGRKRVMVAGMNAKRSDKAPAERPSAETLLAFLRGVGPGPEGNELETILQWSLEKWENQHNYIQWLFPTDEESEYHPEAPVLTPEVQEEMLIDPNVEDNVLRAFEKFLVFLGLEYVFDEDLPASSTLEVVAPDEVRRASLKVCKGQAFRSRKKDCWVVNCPEGNHNWFRISRVLVSLRLLGFLEEAEAFYCCLEQLWGEGDMPGFAVHSMRIWRESAGEKRLLPKRRKKPRGPCAACVVS</sequence>
<gene>
    <name evidence="4" type="ORF">EVOR1521_LOCUS28948</name>
</gene>
<evidence type="ECO:0000313" key="5">
    <source>
        <dbReference type="Proteomes" id="UP001178507"/>
    </source>
</evidence>
<dbReference type="InterPro" id="IPR006757">
    <property type="entry name" value="OGF_rcpt"/>
</dbReference>
<dbReference type="AlphaFoldDB" id="A0AA36NHQ0"/>
<proteinExistence type="inferred from homology"/>
<feature type="compositionally biased region" description="Low complexity" evidence="2">
    <location>
        <begin position="155"/>
        <end position="174"/>
    </location>
</feature>
<accession>A0AA36NHQ0</accession>
<dbReference type="Proteomes" id="UP001178507">
    <property type="component" value="Unassembled WGS sequence"/>
</dbReference>
<feature type="domain" description="Opioid growth factor receptor (OGFr) conserved" evidence="3">
    <location>
        <begin position="234"/>
        <end position="309"/>
    </location>
</feature>
<dbReference type="InterPro" id="IPR039574">
    <property type="entry name" value="OGFr"/>
</dbReference>
<dbReference type="PANTHER" id="PTHR14015">
    <property type="entry name" value="OPIOID GROWTH FACTOR RECEPTOR OGFR ZETA-TYPE OPIOID RECEPTOR"/>
    <property type="match status" value="1"/>
</dbReference>
<dbReference type="Pfam" id="PF04664">
    <property type="entry name" value="OGFr_N"/>
    <property type="match status" value="1"/>
</dbReference>
<feature type="region of interest" description="Disordered" evidence="2">
    <location>
        <begin position="1"/>
        <end position="20"/>
    </location>
</feature>
<evidence type="ECO:0000313" key="4">
    <source>
        <dbReference type="EMBL" id="CAJ1407179.1"/>
    </source>
</evidence>
<feature type="region of interest" description="Disordered" evidence="2">
    <location>
        <begin position="100"/>
        <end position="191"/>
    </location>
</feature>
<reference evidence="4" key="1">
    <citation type="submission" date="2023-08" db="EMBL/GenBank/DDBJ databases">
        <authorList>
            <person name="Chen Y."/>
            <person name="Shah S."/>
            <person name="Dougan E. K."/>
            <person name="Thang M."/>
            <person name="Chan C."/>
        </authorList>
    </citation>
    <scope>NUCLEOTIDE SEQUENCE</scope>
</reference>